<dbReference type="GO" id="GO:0005737">
    <property type="term" value="C:cytoplasm"/>
    <property type="evidence" value="ECO:0007669"/>
    <property type="project" value="TreeGrafter"/>
</dbReference>
<evidence type="ECO:0000256" key="1">
    <source>
        <dbReference type="ARBA" id="ARBA00007665"/>
    </source>
</evidence>
<dbReference type="InterPro" id="IPR036956">
    <property type="entry name" value="Impact_N_sf"/>
</dbReference>
<dbReference type="Pfam" id="PF01205">
    <property type="entry name" value="Impact_N"/>
    <property type="match status" value="1"/>
</dbReference>
<dbReference type="SUPFAM" id="SSF54211">
    <property type="entry name" value="Ribosomal protein S5 domain 2-like"/>
    <property type="match status" value="1"/>
</dbReference>
<dbReference type="InterPro" id="IPR023582">
    <property type="entry name" value="Impact"/>
</dbReference>
<protein>
    <submittedName>
        <fullName evidence="4">YigZ family protein</fullName>
    </submittedName>
</protein>
<feature type="domain" description="Impact N-terminal" evidence="3">
    <location>
        <begin position="41"/>
        <end position="151"/>
    </location>
</feature>
<dbReference type="PANTHER" id="PTHR16301:SF20">
    <property type="entry name" value="IMPACT FAMILY MEMBER YIGZ"/>
    <property type="match status" value="1"/>
</dbReference>
<dbReference type="InterPro" id="IPR020568">
    <property type="entry name" value="Ribosomal_Su5_D2-typ_SF"/>
</dbReference>
<reference evidence="4" key="1">
    <citation type="journal article" date="2021" name="PeerJ">
        <title>Extensive microbial diversity within the chicken gut microbiome revealed by metagenomics and culture.</title>
        <authorList>
            <person name="Gilroy R."/>
            <person name="Ravi A."/>
            <person name="Getino M."/>
            <person name="Pursley I."/>
            <person name="Horton D.L."/>
            <person name="Alikhan N.F."/>
            <person name="Baker D."/>
            <person name="Gharbi K."/>
            <person name="Hall N."/>
            <person name="Watson M."/>
            <person name="Adriaenssens E.M."/>
            <person name="Foster-Nyarko E."/>
            <person name="Jarju S."/>
            <person name="Secka A."/>
            <person name="Antonio M."/>
            <person name="Oren A."/>
            <person name="Chaudhuri R.R."/>
            <person name="La Ragione R."/>
            <person name="Hildebrand F."/>
            <person name="Pallen M.J."/>
        </authorList>
    </citation>
    <scope>NUCLEOTIDE SEQUENCE</scope>
    <source>
        <strain evidence="4">ChiHejej3B27-3195</strain>
    </source>
</reference>
<dbReference type="GO" id="GO:0006446">
    <property type="term" value="P:regulation of translational initiation"/>
    <property type="evidence" value="ECO:0007669"/>
    <property type="project" value="TreeGrafter"/>
</dbReference>
<dbReference type="InterPro" id="IPR001498">
    <property type="entry name" value="Impact_N"/>
</dbReference>
<comment type="similarity">
    <text evidence="1">Belongs to the IMPACT family.</text>
</comment>
<organism evidence="4 5">
    <name type="scientific">Candidatus Nesterenkonia stercoripullorum</name>
    <dbReference type="NCBI Taxonomy" id="2838701"/>
    <lineage>
        <taxon>Bacteria</taxon>
        <taxon>Bacillati</taxon>
        <taxon>Actinomycetota</taxon>
        <taxon>Actinomycetes</taxon>
        <taxon>Micrococcales</taxon>
        <taxon>Micrococcaceae</taxon>
        <taxon>Nesterenkonia</taxon>
    </lineage>
</organism>
<sequence length="253" mass="27184">MAQDFSAHASFTPDPGAEGSPVSAYSVLCRDADVTAEIERRGSRFRSVIRRVEDPESAQELLAQMRRQYHDARHHCSAWLIAPDRRLSRSSDDGEPSGTAGAPMLSALAGADMPSGVADLSDVAVVVTRWFGGTLLGTGGLVSAYAAAVTQGLEQAASQEAIITRLRTRAFTVDVPFAEVGLWQNELRRQNADVLEADYVSHRESARLMLGVPDREESIDLLRSLVASLSSGQLDLQDAGAGWQDCESDVATP</sequence>
<dbReference type="AlphaFoldDB" id="A0A9D1UTZ6"/>
<evidence type="ECO:0000256" key="2">
    <source>
        <dbReference type="SAM" id="MobiDB-lite"/>
    </source>
</evidence>
<accession>A0A9D1UTZ6</accession>
<proteinExistence type="inferred from homology"/>
<evidence type="ECO:0000259" key="3">
    <source>
        <dbReference type="Pfam" id="PF01205"/>
    </source>
</evidence>
<dbReference type="EMBL" id="DXGD01000351">
    <property type="protein sequence ID" value="HIX00360.1"/>
    <property type="molecule type" value="Genomic_DNA"/>
</dbReference>
<evidence type="ECO:0000313" key="4">
    <source>
        <dbReference type="EMBL" id="HIX00360.1"/>
    </source>
</evidence>
<gene>
    <name evidence="4" type="ORF">H9871_09470</name>
</gene>
<reference evidence="4" key="2">
    <citation type="submission" date="2021-04" db="EMBL/GenBank/DDBJ databases">
        <authorList>
            <person name="Gilroy R."/>
        </authorList>
    </citation>
    <scope>NUCLEOTIDE SEQUENCE</scope>
    <source>
        <strain evidence="4">ChiHejej3B27-3195</strain>
    </source>
</reference>
<dbReference type="Proteomes" id="UP000824151">
    <property type="component" value="Unassembled WGS sequence"/>
</dbReference>
<feature type="region of interest" description="Disordered" evidence="2">
    <location>
        <begin position="1"/>
        <end position="22"/>
    </location>
</feature>
<name>A0A9D1UTZ6_9MICC</name>
<comment type="caution">
    <text evidence="4">The sequence shown here is derived from an EMBL/GenBank/DDBJ whole genome shotgun (WGS) entry which is preliminary data.</text>
</comment>
<dbReference type="Gene3D" id="3.30.230.30">
    <property type="entry name" value="Impact, N-terminal domain"/>
    <property type="match status" value="1"/>
</dbReference>
<dbReference type="PANTHER" id="PTHR16301">
    <property type="entry name" value="IMPACT-RELATED"/>
    <property type="match status" value="1"/>
</dbReference>
<evidence type="ECO:0000313" key="5">
    <source>
        <dbReference type="Proteomes" id="UP000824151"/>
    </source>
</evidence>